<name>A0A0F9XCR0_9ZZZZ</name>
<dbReference type="AlphaFoldDB" id="A0A0F9XCR0"/>
<comment type="caution">
    <text evidence="1">The sequence shown here is derived from an EMBL/GenBank/DDBJ whole genome shotgun (WGS) entry which is preliminary data.</text>
</comment>
<gene>
    <name evidence="1" type="ORF">LCGC14_0164050</name>
</gene>
<reference evidence="1" key="1">
    <citation type="journal article" date="2015" name="Nature">
        <title>Complex archaea that bridge the gap between prokaryotes and eukaryotes.</title>
        <authorList>
            <person name="Spang A."/>
            <person name="Saw J.H."/>
            <person name="Jorgensen S.L."/>
            <person name="Zaremba-Niedzwiedzka K."/>
            <person name="Martijn J."/>
            <person name="Lind A.E."/>
            <person name="van Eijk R."/>
            <person name="Schleper C."/>
            <person name="Guy L."/>
            <person name="Ettema T.J."/>
        </authorList>
    </citation>
    <scope>NUCLEOTIDE SEQUENCE</scope>
</reference>
<protein>
    <submittedName>
        <fullName evidence="1">Uncharacterized protein</fullName>
    </submittedName>
</protein>
<accession>A0A0F9XCR0</accession>
<sequence length="63" mass="7360">MASEVSNETMIEESLEVASDALNDWEYKFLISIKERVDQGRELTDNQQDKLDQIYKKVCDSPY</sequence>
<proteinExistence type="predicted"/>
<organism evidence="1">
    <name type="scientific">marine sediment metagenome</name>
    <dbReference type="NCBI Taxonomy" id="412755"/>
    <lineage>
        <taxon>unclassified sequences</taxon>
        <taxon>metagenomes</taxon>
        <taxon>ecological metagenomes</taxon>
    </lineage>
</organism>
<evidence type="ECO:0000313" key="1">
    <source>
        <dbReference type="EMBL" id="KKN96761.1"/>
    </source>
</evidence>
<dbReference type="EMBL" id="LAZR01000062">
    <property type="protein sequence ID" value="KKN96761.1"/>
    <property type="molecule type" value="Genomic_DNA"/>
</dbReference>